<dbReference type="Gene3D" id="3.30.70.330">
    <property type="match status" value="1"/>
</dbReference>
<sequence>MSERKEIVQLPENPPFKVYVGNLPYDTIQGDMDDIFKGCDMVEVKMVRDRETDKFKGYAYVEFRTREDLAKALKFNGHAFVDRPLRIDIANTKPRDGGNMNKRGGSYGQQKGNNPMSSQRHDNKKGNGYNNRSNQHEKSDKNERLQNGKWVNAHSSNRRRGNSTRDSHRSTVEVVDDPERPKLKLQPRTTDPEELARIKLQQQEEEAARVAKIFGKTVSVSKEK</sequence>
<dbReference type="InterPro" id="IPR012677">
    <property type="entry name" value="Nucleotide-bd_a/b_plait_sf"/>
</dbReference>
<evidence type="ECO:0000313" key="6">
    <source>
        <dbReference type="Proteomes" id="UP000035682"/>
    </source>
</evidence>
<dbReference type="Proteomes" id="UP000035682">
    <property type="component" value="Unplaced"/>
</dbReference>
<evidence type="ECO:0000313" key="7">
    <source>
        <dbReference type="WBParaSite" id="SRAE_2000297400.1"/>
    </source>
</evidence>
<dbReference type="EMBL" id="LN609529">
    <property type="protein sequence ID" value="CEF68316.1"/>
    <property type="molecule type" value="Genomic_DNA"/>
</dbReference>
<dbReference type="SUPFAM" id="SSF54928">
    <property type="entry name" value="RNA-binding domain, RBD"/>
    <property type="match status" value="1"/>
</dbReference>
<evidence type="ECO:0000313" key="5">
    <source>
        <dbReference type="EMBL" id="CEF68316.1"/>
    </source>
</evidence>
<keyword evidence="5" id="KW-0648">Protein biosynthesis</keyword>
<reference evidence="5 6" key="1">
    <citation type="submission" date="2014-09" db="EMBL/GenBank/DDBJ databases">
        <authorList>
            <person name="Martin A.A."/>
        </authorList>
    </citation>
    <scope>NUCLEOTIDE SEQUENCE</scope>
    <source>
        <strain evidence="6">ED321</strain>
        <strain evidence="5">ED321 Heterogonic</strain>
    </source>
</reference>
<dbReference type="PANTHER" id="PTHR23236">
    <property type="entry name" value="EUKARYOTIC TRANSLATION INITIATION FACTOR 4B/4H"/>
    <property type="match status" value="1"/>
</dbReference>
<dbReference type="WormBase" id="SRAE_2000297400">
    <property type="protein sequence ID" value="SRP10198"/>
    <property type="gene ID" value="WBGene00263193"/>
</dbReference>
<organism evidence="5">
    <name type="scientific">Strongyloides ratti</name>
    <name type="common">Parasitic roundworm</name>
    <dbReference type="NCBI Taxonomy" id="34506"/>
    <lineage>
        <taxon>Eukaryota</taxon>
        <taxon>Metazoa</taxon>
        <taxon>Ecdysozoa</taxon>
        <taxon>Nematoda</taxon>
        <taxon>Chromadorea</taxon>
        <taxon>Rhabditida</taxon>
        <taxon>Tylenchina</taxon>
        <taxon>Panagrolaimomorpha</taxon>
        <taxon>Strongyloidoidea</taxon>
        <taxon>Strongyloididae</taxon>
        <taxon>Strongyloides</taxon>
    </lineage>
</organism>
<proteinExistence type="predicted"/>
<gene>
    <name evidence="5 7 8" type="ORF">SRAE_2000297400</name>
</gene>
<evidence type="ECO:0000313" key="8">
    <source>
        <dbReference type="WormBase" id="SRAE_2000297400"/>
    </source>
</evidence>
<dbReference type="GO" id="GO:0003723">
    <property type="term" value="F:RNA binding"/>
    <property type="evidence" value="ECO:0007669"/>
    <property type="project" value="UniProtKB-UniRule"/>
</dbReference>
<keyword evidence="6" id="KW-1185">Reference proteome</keyword>
<dbReference type="InterPro" id="IPR000504">
    <property type="entry name" value="RRM_dom"/>
</dbReference>
<feature type="compositionally biased region" description="Polar residues" evidence="3">
    <location>
        <begin position="108"/>
        <end position="118"/>
    </location>
</feature>
<keyword evidence="5" id="KW-0396">Initiation factor</keyword>
<dbReference type="PANTHER" id="PTHR23236:SF11">
    <property type="entry name" value="EUKARYOTIC TRANSLATION INITIATION FACTOR 4H"/>
    <property type="match status" value="1"/>
</dbReference>
<dbReference type="AlphaFoldDB" id="A0A090LEV7"/>
<dbReference type="Pfam" id="PF00076">
    <property type="entry name" value="RRM_1"/>
    <property type="match status" value="1"/>
</dbReference>
<dbReference type="GO" id="GO:0003743">
    <property type="term" value="F:translation initiation factor activity"/>
    <property type="evidence" value="ECO:0007669"/>
    <property type="project" value="UniProtKB-KW"/>
</dbReference>
<dbReference type="InterPro" id="IPR035979">
    <property type="entry name" value="RBD_domain_sf"/>
</dbReference>
<dbReference type="STRING" id="34506.A0A090LEV7"/>
<accession>A0A090LEV7</accession>
<dbReference type="OrthoDB" id="48651at2759"/>
<evidence type="ECO:0000259" key="4">
    <source>
        <dbReference type="PROSITE" id="PS50102"/>
    </source>
</evidence>
<dbReference type="OMA" id="YIEFRTR"/>
<evidence type="ECO:0000256" key="2">
    <source>
        <dbReference type="PROSITE-ProRule" id="PRU00176"/>
    </source>
</evidence>
<keyword evidence="1 2" id="KW-0694">RNA-binding</keyword>
<dbReference type="RefSeq" id="XP_024507516.1">
    <property type="nucleotide sequence ID" value="XM_024654112.1"/>
</dbReference>
<dbReference type="PROSITE" id="PS50102">
    <property type="entry name" value="RRM"/>
    <property type="match status" value="1"/>
</dbReference>
<feature type="compositionally biased region" description="Basic and acidic residues" evidence="3">
    <location>
        <begin position="163"/>
        <end position="182"/>
    </location>
</feature>
<protein>
    <submittedName>
        <fullName evidence="5 7">Eukaryotic translation initiation factor 4H</fullName>
    </submittedName>
</protein>
<feature type="compositionally biased region" description="Basic and acidic residues" evidence="3">
    <location>
        <begin position="134"/>
        <end position="146"/>
    </location>
</feature>
<dbReference type="eggNOG" id="KOG0118">
    <property type="taxonomic scope" value="Eukaryota"/>
</dbReference>
<dbReference type="GeneID" id="36380686"/>
<evidence type="ECO:0000256" key="3">
    <source>
        <dbReference type="SAM" id="MobiDB-lite"/>
    </source>
</evidence>
<dbReference type="SMART" id="SM00360">
    <property type="entry name" value="RRM"/>
    <property type="match status" value="1"/>
</dbReference>
<feature type="domain" description="RRM" evidence="4">
    <location>
        <begin position="16"/>
        <end position="92"/>
    </location>
</feature>
<dbReference type="WBParaSite" id="SRAE_2000297400.1">
    <property type="protein sequence ID" value="SRAE_2000297400.1"/>
    <property type="gene ID" value="WBGene00263193"/>
</dbReference>
<dbReference type="CTD" id="36380686"/>
<reference evidence="7" key="2">
    <citation type="submission" date="2020-12" db="UniProtKB">
        <authorList>
            <consortium name="WormBaseParasite"/>
        </authorList>
    </citation>
    <scope>IDENTIFICATION</scope>
</reference>
<feature type="region of interest" description="Disordered" evidence="3">
    <location>
        <begin position="90"/>
        <end position="192"/>
    </location>
</feature>
<evidence type="ECO:0000256" key="1">
    <source>
        <dbReference type="ARBA" id="ARBA00022884"/>
    </source>
</evidence>
<name>A0A090LEV7_STRRB</name>